<keyword evidence="3" id="KW-1185">Reference proteome</keyword>
<sequence>MKSNVLMKRDKLRQTGAEGTLAAKWTELEACILDVLGRDSPAVEGLEIPESPAEQLTMQQQRQQQERQQEQQQQQINSGSSTQNLLMTDRTGCSRTLKRQRQELEWDEQVRELKLMKLRMELRESELRCQKLELETEKLRRELHQPKDIDDEEAGNLAASLFLS</sequence>
<evidence type="ECO:0000313" key="4">
    <source>
        <dbReference type="WBParaSite" id="maker-uti_cns_0012692-snap-gene-0.3-mRNA-1"/>
    </source>
</evidence>
<accession>A0A1I8IHV7</accession>
<feature type="compositionally biased region" description="Polar residues" evidence="2">
    <location>
        <begin position="76"/>
        <end position="92"/>
    </location>
</feature>
<proteinExistence type="predicted"/>
<reference evidence="4" key="1">
    <citation type="submission" date="2016-11" db="UniProtKB">
        <authorList>
            <consortium name="WormBaseParasite"/>
        </authorList>
    </citation>
    <scope>IDENTIFICATION</scope>
</reference>
<protein>
    <submittedName>
        <fullName evidence="4">BMERB domain-containing protein</fullName>
    </submittedName>
</protein>
<evidence type="ECO:0000256" key="1">
    <source>
        <dbReference type="SAM" id="Coils"/>
    </source>
</evidence>
<evidence type="ECO:0000256" key="2">
    <source>
        <dbReference type="SAM" id="MobiDB-lite"/>
    </source>
</evidence>
<dbReference type="Proteomes" id="UP000095280">
    <property type="component" value="Unplaced"/>
</dbReference>
<keyword evidence="1" id="KW-0175">Coiled coil</keyword>
<evidence type="ECO:0000313" key="3">
    <source>
        <dbReference type="Proteomes" id="UP000095280"/>
    </source>
</evidence>
<name>A0A1I8IHV7_9PLAT</name>
<organism evidence="3 4">
    <name type="scientific">Macrostomum lignano</name>
    <dbReference type="NCBI Taxonomy" id="282301"/>
    <lineage>
        <taxon>Eukaryota</taxon>
        <taxon>Metazoa</taxon>
        <taxon>Spiralia</taxon>
        <taxon>Lophotrochozoa</taxon>
        <taxon>Platyhelminthes</taxon>
        <taxon>Rhabditophora</taxon>
        <taxon>Macrostomorpha</taxon>
        <taxon>Macrostomida</taxon>
        <taxon>Macrostomidae</taxon>
        <taxon>Macrostomum</taxon>
    </lineage>
</organism>
<feature type="coiled-coil region" evidence="1">
    <location>
        <begin position="115"/>
        <end position="142"/>
    </location>
</feature>
<feature type="region of interest" description="Disordered" evidence="2">
    <location>
        <begin position="55"/>
        <end position="92"/>
    </location>
</feature>
<dbReference type="WBParaSite" id="maker-uti_cns_0012692-snap-gene-0.3-mRNA-1">
    <property type="protein sequence ID" value="maker-uti_cns_0012692-snap-gene-0.3-mRNA-1"/>
    <property type="gene ID" value="maker-uti_cns_0012692-snap-gene-0.3"/>
</dbReference>
<dbReference type="AlphaFoldDB" id="A0A1I8IHV7"/>